<keyword evidence="2" id="KW-1185">Reference proteome</keyword>
<dbReference type="InterPro" id="IPR006722">
    <property type="entry name" value="Sedlin"/>
</dbReference>
<evidence type="ECO:0000313" key="1">
    <source>
        <dbReference type="EMBL" id="GKT18725.1"/>
    </source>
</evidence>
<dbReference type="SUPFAM" id="SSF64356">
    <property type="entry name" value="SNARE-like"/>
    <property type="match status" value="1"/>
</dbReference>
<gene>
    <name evidence="1" type="ORF">ADUPG1_011365</name>
</gene>
<sequence length="141" mass="16267">MRTPHKIIAICLVDRENKPIFFKNYCEEFSSIELEFSAFSSLDTVYHRIKTKQIDSNFLGSVCKFKGLTVYGWLAYDMTCVLAVVEETKEMPKDIAVPFLSKVYSIYIDSYCSPFCYSHSYLSDVAAEKLKQMVADTNDKY</sequence>
<comment type="caution">
    <text evidence="1">The sequence shown here is derived from an EMBL/GenBank/DDBJ whole genome shotgun (WGS) entry which is preliminary data.</text>
</comment>
<evidence type="ECO:0000313" key="2">
    <source>
        <dbReference type="Proteomes" id="UP001057375"/>
    </source>
</evidence>
<proteinExistence type="predicted"/>
<dbReference type="EMBL" id="BQXS01011977">
    <property type="protein sequence ID" value="GKT18725.1"/>
    <property type="molecule type" value="Genomic_DNA"/>
</dbReference>
<reference evidence="1" key="1">
    <citation type="submission" date="2022-03" db="EMBL/GenBank/DDBJ databases">
        <title>Draft genome sequence of Aduncisulcus paluster, a free-living microaerophilic Fornicata.</title>
        <authorList>
            <person name="Yuyama I."/>
            <person name="Kume K."/>
            <person name="Tamura T."/>
            <person name="Inagaki Y."/>
            <person name="Hashimoto T."/>
        </authorList>
    </citation>
    <scope>NUCLEOTIDE SEQUENCE</scope>
    <source>
        <strain evidence="1">NY0171</strain>
    </source>
</reference>
<dbReference type="InterPro" id="IPR011012">
    <property type="entry name" value="Longin-like_dom_sf"/>
</dbReference>
<dbReference type="Pfam" id="PF04628">
    <property type="entry name" value="Sedlin_N"/>
    <property type="match status" value="1"/>
</dbReference>
<name>A0ABQ5JVB9_9EUKA</name>
<dbReference type="Proteomes" id="UP001057375">
    <property type="component" value="Unassembled WGS sequence"/>
</dbReference>
<accession>A0ABQ5JVB9</accession>
<dbReference type="Gene3D" id="3.30.450.70">
    <property type="match status" value="1"/>
</dbReference>
<organism evidence="1 2">
    <name type="scientific">Aduncisulcus paluster</name>
    <dbReference type="NCBI Taxonomy" id="2918883"/>
    <lineage>
        <taxon>Eukaryota</taxon>
        <taxon>Metamonada</taxon>
        <taxon>Carpediemonas-like organisms</taxon>
        <taxon>Aduncisulcus</taxon>
    </lineage>
</organism>
<protein>
    <submittedName>
        <fullName evidence="1">Trafficking protein particle complex subunit 2 like protein</fullName>
    </submittedName>
</protein>